<keyword evidence="10 12" id="KW-0704">Schiff base</keyword>
<feature type="site" description="Part of a proton relay during catalysis" evidence="12">
    <location>
        <position position="49"/>
    </location>
</feature>
<dbReference type="PIRSF" id="PIRSF001365">
    <property type="entry name" value="DHDPS"/>
    <property type="match status" value="1"/>
</dbReference>
<dbReference type="PANTHER" id="PTHR12128:SF66">
    <property type="entry name" value="4-HYDROXY-2-OXOGLUTARATE ALDOLASE, MITOCHONDRIAL"/>
    <property type="match status" value="1"/>
</dbReference>
<reference evidence="14 15" key="1">
    <citation type="submission" date="2021-12" db="EMBL/GenBank/DDBJ databases">
        <title>Sinirhodobacter sp. WL0062 is a bacterium isolated from seawater.</title>
        <authorList>
            <person name="Wang L."/>
            <person name="He W."/>
            <person name="Zhang D.-F."/>
        </authorList>
    </citation>
    <scope>NUCLEOTIDE SEQUENCE [LARGE SCALE GENOMIC DNA]</scope>
    <source>
        <strain evidence="14 15">WL0062</strain>
    </source>
</reference>
<comment type="caution">
    <text evidence="12">Was originally thought to be a dihydrodipicolinate synthase (DHDPS), catalyzing the condensation of (S)-aspartate-beta-semialdehyde [(S)-ASA] and pyruvate to dihydrodipicolinate (DHDP). However, it was shown in E.coli that the product of the enzymatic reaction is not dihydrodipicolinate but in fact (4S)-4-hydroxy-2,3,4,5-tetrahydro-(2S)-dipicolinic acid (HTPA), and that the consecutive dehydration reaction leading to DHDP is not spontaneous but catalyzed by DapB.</text>
</comment>
<organism evidence="14 15">
    <name type="scientific">Rhodobacter flavimaris</name>
    <dbReference type="NCBI Taxonomy" id="2907145"/>
    <lineage>
        <taxon>Bacteria</taxon>
        <taxon>Pseudomonadati</taxon>
        <taxon>Pseudomonadota</taxon>
        <taxon>Alphaproteobacteria</taxon>
        <taxon>Rhodobacterales</taxon>
        <taxon>Rhodobacter group</taxon>
        <taxon>Rhodobacter</taxon>
    </lineage>
</organism>
<dbReference type="Pfam" id="PF00701">
    <property type="entry name" value="DHDPS"/>
    <property type="match status" value="1"/>
</dbReference>
<dbReference type="Proteomes" id="UP001521181">
    <property type="component" value="Unassembled WGS sequence"/>
</dbReference>
<evidence type="ECO:0000256" key="3">
    <source>
        <dbReference type="ARBA" id="ARBA00007592"/>
    </source>
</evidence>
<feature type="site" description="Part of a proton relay during catalysis" evidence="12">
    <location>
        <position position="112"/>
    </location>
</feature>
<evidence type="ECO:0000256" key="12">
    <source>
        <dbReference type="HAMAP-Rule" id="MF_00418"/>
    </source>
</evidence>
<dbReference type="PRINTS" id="PR00146">
    <property type="entry name" value="DHPICSNTHASE"/>
</dbReference>
<dbReference type="PROSITE" id="PS00666">
    <property type="entry name" value="DHDPS_2"/>
    <property type="match status" value="1"/>
</dbReference>
<proteinExistence type="inferred from homology"/>
<comment type="catalytic activity">
    <reaction evidence="11 12">
        <text>L-aspartate 4-semialdehyde + pyruvate = (2S,4S)-4-hydroxy-2,3,4,5-tetrahydrodipicolinate + H2O + H(+)</text>
        <dbReference type="Rhea" id="RHEA:34171"/>
        <dbReference type="ChEBI" id="CHEBI:15361"/>
        <dbReference type="ChEBI" id="CHEBI:15377"/>
        <dbReference type="ChEBI" id="CHEBI:15378"/>
        <dbReference type="ChEBI" id="CHEBI:67139"/>
        <dbReference type="ChEBI" id="CHEBI:537519"/>
        <dbReference type="EC" id="4.3.3.7"/>
    </reaction>
</comment>
<keyword evidence="9 12" id="KW-0456">Lyase</keyword>
<gene>
    <name evidence="12 14" type="primary">dapA</name>
    <name evidence="14" type="ORF">LZA78_15940</name>
</gene>
<comment type="similarity">
    <text evidence="3 12 13">Belongs to the DapA family.</text>
</comment>
<dbReference type="InterPro" id="IPR005263">
    <property type="entry name" value="DapA"/>
</dbReference>
<dbReference type="SUPFAM" id="SSF51569">
    <property type="entry name" value="Aldolase"/>
    <property type="match status" value="1"/>
</dbReference>
<keyword evidence="15" id="KW-1185">Reference proteome</keyword>
<feature type="active site" description="Schiff-base intermediate with substrate" evidence="12">
    <location>
        <position position="167"/>
    </location>
</feature>
<dbReference type="PROSITE" id="PS00665">
    <property type="entry name" value="DHDPS_1"/>
    <property type="match status" value="1"/>
</dbReference>
<sequence>MTNQTRFDGVFTALVTPFKTDGTIDWAAYDRLLDRQLEAGIRGLVPVGTTGEAATLTPEEQLTLIAHTVKRAKGLAYVLAGTGTNVTSSSVAASRRAEDAGADGVLLITPYYNKPSQEGLIAHFSAVADAVGCDIMLYSVPGRAGVSITSQTAAALAQAKSNIVAIKEAGGDPARVTALRASAGPGFVVHCGDDGLALPFYALGARGLTSVLSNWRPAECVALYRAWSEGRLEDALSLHEQLVPLAEAMFIESSPAPVKHMLAQEGMMEEILRLPLVPVSAQGATTLGRLSANAVR</sequence>
<evidence type="ECO:0000256" key="1">
    <source>
        <dbReference type="ARBA" id="ARBA00003294"/>
    </source>
</evidence>
<evidence type="ECO:0000256" key="2">
    <source>
        <dbReference type="ARBA" id="ARBA00005120"/>
    </source>
</evidence>
<dbReference type="HAMAP" id="MF_00418">
    <property type="entry name" value="DapA"/>
    <property type="match status" value="1"/>
</dbReference>
<evidence type="ECO:0000256" key="5">
    <source>
        <dbReference type="ARBA" id="ARBA00022490"/>
    </source>
</evidence>
<evidence type="ECO:0000256" key="8">
    <source>
        <dbReference type="ARBA" id="ARBA00023154"/>
    </source>
</evidence>
<dbReference type="EMBL" id="JAJUOS010000015">
    <property type="protein sequence ID" value="MCE5974974.1"/>
    <property type="molecule type" value="Genomic_DNA"/>
</dbReference>
<dbReference type="InterPro" id="IPR020624">
    <property type="entry name" value="Schiff_base-form_aldolases_CS"/>
</dbReference>
<comment type="caution">
    <text evidence="14">The sequence shown here is derived from an EMBL/GenBank/DDBJ whole genome shotgun (WGS) entry which is preliminary data.</text>
</comment>
<feature type="binding site" evidence="12">
    <location>
        <position position="50"/>
    </location>
    <ligand>
        <name>pyruvate</name>
        <dbReference type="ChEBI" id="CHEBI:15361"/>
    </ligand>
</feature>
<comment type="pathway">
    <text evidence="2 12">Amino-acid biosynthesis; L-lysine biosynthesis via DAP pathway; (S)-tetrahydrodipicolinate from L-aspartate: step 3/4.</text>
</comment>
<evidence type="ECO:0000256" key="4">
    <source>
        <dbReference type="ARBA" id="ARBA00012086"/>
    </source>
</evidence>
<comment type="subunit">
    <text evidence="12">Homotetramer; dimer of dimers.</text>
</comment>
<evidence type="ECO:0000256" key="6">
    <source>
        <dbReference type="ARBA" id="ARBA00022605"/>
    </source>
</evidence>
<dbReference type="InterPro" id="IPR013785">
    <property type="entry name" value="Aldolase_TIM"/>
</dbReference>
<feature type="binding site" evidence="12">
    <location>
        <position position="209"/>
    </location>
    <ligand>
        <name>pyruvate</name>
        <dbReference type="ChEBI" id="CHEBI:15361"/>
    </ligand>
</feature>
<name>A0ABS8Z2I4_9RHOB</name>
<evidence type="ECO:0000256" key="13">
    <source>
        <dbReference type="PIRNR" id="PIRNR001365"/>
    </source>
</evidence>
<dbReference type="SMART" id="SM01130">
    <property type="entry name" value="DHDPS"/>
    <property type="match status" value="1"/>
</dbReference>
<evidence type="ECO:0000256" key="7">
    <source>
        <dbReference type="ARBA" id="ARBA00022915"/>
    </source>
</evidence>
<evidence type="ECO:0000313" key="15">
    <source>
        <dbReference type="Proteomes" id="UP001521181"/>
    </source>
</evidence>
<dbReference type="RefSeq" id="WP_233677909.1">
    <property type="nucleotide sequence ID" value="NZ_JAJUOS010000015.1"/>
</dbReference>
<keyword evidence="8 12" id="KW-0457">Lysine biosynthesis</keyword>
<dbReference type="EC" id="4.3.3.7" evidence="4 12"/>
<dbReference type="InterPro" id="IPR002220">
    <property type="entry name" value="DapA-like"/>
</dbReference>
<keyword evidence="5 12" id="KW-0963">Cytoplasm</keyword>
<evidence type="ECO:0000256" key="11">
    <source>
        <dbReference type="ARBA" id="ARBA00047836"/>
    </source>
</evidence>
<evidence type="ECO:0000256" key="9">
    <source>
        <dbReference type="ARBA" id="ARBA00023239"/>
    </source>
</evidence>
<keyword evidence="6 12" id="KW-0028">Amino-acid biosynthesis</keyword>
<evidence type="ECO:0000313" key="14">
    <source>
        <dbReference type="EMBL" id="MCE5974974.1"/>
    </source>
</evidence>
<comment type="subcellular location">
    <subcellularLocation>
        <location evidence="12">Cytoplasm</location>
    </subcellularLocation>
</comment>
<dbReference type="CDD" id="cd00950">
    <property type="entry name" value="DHDPS"/>
    <property type="match status" value="1"/>
</dbReference>
<keyword evidence="7 12" id="KW-0220">Diaminopimelate biosynthesis</keyword>
<dbReference type="NCBIfam" id="TIGR00674">
    <property type="entry name" value="dapA"/>
    <property type="match status" value="1"/>
</dbReference>
<dbReference type="PANTHER" id="PTHR12128">
    <property type="entry name" value="DIHYDRODIPICOLINATE SYNTHASE"/>
    <property type="match status" value="1"/>
</dbReference>
<accession>A0ABS8Z2I4</accession>
<dbReference type="Gene3D" id="3.20.20.70">
    <property type="entry name" value="Aldolase class I"/>
    <property type="match status" value="1"/>
</dbReference>
<dbReference type="InterPro" id="IPR020625">
    <property type="entry name" value="Schiff_base-form_aldolases_AS"/>
</dbReference>
<comment type="function">
    <text evidence="1 12">Catalyzes the condensation of (S)-aspartate-beta-semialdehyde [(S)-ASA] and pyruvate to 4-hydroxy-tetrahydrodipicolinate (HTPA).</text>
</comment>
<dbReference type="GO" id="GO:0008840">
    <property type="term" value="F:4-hydroxy-tetrahydrodipicolinate synthase activity"/>
    <property type="evidence" value="ECO:0007669"/>
    <property type="project" value="UniProtKB-EC"/>
</dbReference>
<feature type="active site" description="Proton donor/acceptor" evidence="12">
    <location>
        <position position="138"/>
    </location>
</feature>
<evidence type="ECO:0000256" key="10">
    <source>
        <dbReference type="ARBA" id="ARBA00023270"/>
    </source>
</evidence>
<protein>
    <recommendedName>
        <fullName evidence="4 12">4-hydroxy-tetrahydrodipicolinate synthase</fullName>
        <shortName evidence="12">HTPA synthase</shortName>
        <ecNumber evidence="4 12">4.3.3.7</ecNumber>
    </recommendedName>
</protein>